<sequence length="282" mass="28853">MQFTISAAAFLAFAAKAFAQTADFDPIFKPEAWQSVAAGQSFQITWDAPAKYAGQLVTISLIGGDSQNTQVPIKDIATGVSNDAEAYNWAVDASLGDKNVYGLVIKLESNPAVFQYSNPFKIAGSDKPASEKPTKAAEPTYEAPVYGDDGTATLTAHYGSKTVSVSQVYSAPGAHTTVVAVEKTLTVPCNTTEPATTFVPIVKTASVPCNGTATATGPAAPPVYTHPSNPPAQSNPVPPVYPSQPAAPPAAGTPTPVPVSGAARFGAPVAVVAGLVMAAFAL</sequence>
<dbReference type="Pfam" id="PF10342">
    <property type="entry name" value="Kre9_KNH"/>
    <property type="match status" value="1"/>
</dbReference>
<protein>
    <submittedName>
        <fullName evidence="5">Ser-Thr-rich glycosyl-phosphatidyl-inositol-anchored membrane family-domain-containing protein</fullName>
    </submittedName>
</protein>
<proteinExistence type="predicted"/>
<comment type="caution">
    <text evidence="5">The sequence shown here is derived from an EMBL/GenBank/DDBJ whole genome shotgun (WGS) entry which is preliminary data.</text>
</comment>
<dbReference type="InterPro" id="IPR018466">
    <property type="entry name" value="Kre9/Knh1-like_N"/>
</dbReference>
<feature type="region of interest" description="Disordered" evidence="2">
    <location>
        <begin position="219"/>
        <end position="255"/>
    </location>
</feature>
<evidence type="ECO:0000313" key="6">
    <source>
        <dbReference type="Proteomes" id="UP000736672"/>
    </source>
</evidence>
<evidence type="ECO:0000256" key="1">
    <source>
        <dbReference type="ARBA" id="ARBA00022729"/>
    </source>
</evidence>
<keyword evidence="6" id="KW-1185">Reference proteome</keyword>
<dbReference type="EMBL" id="JAGTJS010000002">
    <property type="protein sequence ID" value="KAH7273996.1"/>
    <property type="molecule type" value="Genomic_DNA"/>
</dbReference>
<gene>
    <name evidence="5" type="ORF">B0J15DRAFT_478587</name>
</gene>
<accession>A0A9P9RC03</accession>
<evidence type="ECO:0000256" key="2">
    <source>
        <dbReference type="SAM" id="MobiDB-lite"/>
    </source>
</evidence>
<feature type="compositionally biased region" description="Pro residues" evidence="2">
    <location>
        <begin position="236"/>
        <end position="248"/>
    </location>
</feature>
<reference evidence="5" key="1">
    <citation type="journal article" date="2021" name="Nat. Commun.">
        <title>Genetic determinants of endophytism in the Arabidopsis root mycobiome.</title>
        <authorList>
            <person name="Mesny F."/>
            <person name="Miyauchi S."/>
            <person name="Thiergart T."/>
            <person name="Pickel B."/>
            <person name="Atanasova L."/>
            <person name="Karlsson M."/>
            <person name="Huettel B."/>
            <person name="Barry K.W."/>
            <person name="Haridas S."/>
            <person name="Chen C."/>
            <person name="Bauer D."/>
            <person name="Andreopoulos W."/>
            <person name="Pangilinan J."/>
            <person name="LaButti K."/>
            <person name="Riley R."/>
            <person name="Lipzen A."/>
            <person name="Clum A."/>
            <person name="Drula E."/>
            <person name="Henrissat B."/>
            <person name="Kohler A."/>
            <person name="Grigoriev I.V."/>
            <person name="Martin F.M."/>
            <person name="Hacquard S."/>
        </authorList>
    </citation>
    <scope>NUCLEOTIDE SEQUENCE</scope>
    <source>
        <strain evidence="5">FSSC 5 MPI-SDFR-AT-0091</strain>
    </source>
</reference>
<dbReference type="PANTHER" id="PTHR40633">
    <property type="entry name" value="MATRIX PROTEIN, PUTATIVE (AFU_ORTHOLOGUE AFUA_8G05410)-RELATED"/>
    <property type="match status" value="1"/>
</dbReference>
<keyword evidence="1 3" id="KW-0732">Signal</keyword>
<dbReference type="InterPro" id="IPR052982">
    <property type="entry name" value="SRP1/TIP1-like"/>
</dbReference>
<evidence type="ECO:0000256" key="3">
    <source>
        <dbReference type="SAM" id="SignalP"/>
    </source>
</evidence>
<feature type="chain" id="PRO_5040508999" evidence="3">
    <location>
        <begin position="20"/>
        <end position="282"/>
    </location>
</feature>
<dbReference type="OrthoDB" id="2260257at2759"/>
<feature type="domain" description="Yeast cell wall synthesis Kre9/Knh1-like N-terminal" evidence="4">
    <location>
        <begin position="29"/>
        <end position="122"/>
    </location>
</feature>
<dbReference type="PANTHER" id="PTHR40633:SF1">
    <property type="entry name" value="GPI ANCHORED SERINE-THREONINE RICH PROTEIN (AFU_ORTHOLOGUE AFUA_1G03630)"/>
    <property type="match status" value="1"/>
</dbReference>
<organism evidence="5 6">
    <name type="scientific">Fusarium solani</name>
    <name type="common">Filamentous fungus</name>
    <dbReference type="NCBI Taxonomy" id="169388"/>
    <lineage>
        <taxon>Eukaryota</taxon>
        <taxon>Fungi</taxon>
        <taxon>Dikarya</taxon>
        <taxon>Ascomycota</taxon>
        <taxon>Pezizomycotina</taxon>
        <taxon>Sordariomycetes</taxon>
        <taxon>Hypocreomycetidae</taxon>
        <taxon>Hypocreales</taxon>
        <taxon>Nectriaceae</taxon>
        <taxon>Fusarium</taxon>
        <taxon>Fusarium solani species complex</taxon>
    </lineage>
</organism>
<evidence type="ECO:0000313" key="5">
    <source>
        <dbReference type="EMBL" id="KAH7273996.1"/>
    </source>
</evidence>
<dbReference type="AlphaFoldDB" id="A0A9P9RC03"/>
<dbReference type="Proteomes" id="UP000736672">
    <property type="component" value="Unassembled WGS sequence"/>
</dbReference>
<name>A0A9P9RC03_FUSSL</name>
<feature type="signal peptide" evidence="3">
    <location>
        <begin position="1"/>
        <end position="19"/>
    </location>
</feature>
<evidence type="ECO:0000259" key="4">
    <source>
        <dbReference type="Pfam" id="PF10342"/>
    </source>
</evidence>